<dbReference type="SUPFAM" id="SSF55874">
    <property type="entry name" value="ATPase domain of HSP90 chaperone/DNA topoisomerase II/histidine kinase"/>
    <property type="match status" value="1"/>
</dbReference>
<evidence type="ECO:0000256" key="1">
    <source>
        <dbReference type="ARBA" id="ARBA00000085"/>
    </source>
</evidence>
<keyword evidence="7" id="KW-0547">Nucleotide-binding</keyword>
<reference evidence="8" key="1">
    <citation type="journal article" date="2019" name="Int. J. Syst. Evol. Microbiol.">
        <title>The Global Catalogue of Microorganisms (GCM) 10K type strain sequencing project: providing services to taxonomists for standard genome sequencing and annotation.</title>
        <authorList>
            <consortium name="The Broad Institute Genomics Platform"/>
            <consortium name="The Broad Institute Genome Sequencing Center for Infectious Disease"/>
            <person name="Wu L."/>
            <person name="Ma J."/>
        </authorList>
    </citation>
    <scope>NUCLEOTIDE SEQUENCE [LARGE SCALE GENOMIC DNA]</scope>
    <source>
        <strain evidence="8">KCTC 22814</strain>
    </source>
</reference>
<dbReference type="SUPFAM" id="SSF55785">
    <property type="entry name" value="PYP-like sensor domain (PAS domain)"/>
    <property type="match status" value="1"/>
</dbReference>
<gene>
    <name evidence="7" type="ORF">ACFS7Y_01090</name>
</gene>
<dbReference type="InterPro" id="IPR036097">
    <property type="entry name" value="HisK_dim/P_sf"/>
</dbReference>
<dbReference type="RefSeq" id="WP_320184437.1">
    <property type="nucleotide sequence ID" value="NZ_CP138332.1"/>
</dbReference>
<dbReference type="EMBL" id="JBHUPB010000002">
    <property type="protein sequence ID" value="MFD2965961.1"/>
    <property type="molecule type" value="Genomic_DNA"/>
</dbReference>
<keyword evidence="4" id="KW-0808">Transferase</keyword>
<dbReference type="CDD" id="cd00075">
    <property type="entry name" value="HATPase"/>
    <property type="match status" value="1"/>
</dbReference>
<keyword evidence="3" id="KW-0597">Phosphoprotein</keyword>
<evidence type="ECO:0000256" key="5">
    <source>
        <dbReference type="ARBA" id="ARBA00022777"/>
    </source>
</evidence>
<evidence type="ECO:0000256" key="4">
    <source>
        <dbReference type="ARBA" id="ARBA00022679"/>
    </source>
</evidence>
<proteinExistence type="predicted"/>
<dbReference type="GO" id="GO:0005524">
    <property type="term" value="F:ATP binding"/>
    <property type="evidence" value="ECO:0007669"/>
    <property type="project" value="UniProtKB-KW"/>
</dbReference>
<dbReference type="Gene3D" id="1.10.287.130">
    <property type="match status" value="1"/>
</dbReference>
<dbReference type="PANTHER" id="PTHR42878">
    <property type="entry name" value="TWO-COMPONENT HISTIDINE KINASE"/>
    <property type="match status" value="1"/>
</dbReference>
<protein>
    <recommendedName>
        <fullName evidence="2">histidine kinase</fullName>
        <ecNumber evidence="2">2.7.13.3</ecNumber>
    </recommendedName>
</protein>
<dbReference type="PROSITE" id="PS50109">
    <property type="entry name" value="HIS_KIN"/>
    <property type="match status" value="1"/>
</dbReference>
<dbReference type="Pfam" id="PF08448">
    <property type="entry name" value="PAS_4"/>
    <property type="match status" value="1"/>
</dbReference>
<dbReference type="InterPro" id="IPR035965">
    <property type="entry name" value="PAS-like_dom_sf"/>
</dbReference>
<keyword evidence="7" id="KW-0067">ATP-binding</keyword>
<feature type="domain" description="Histidine kinase" evidence="6">
    <location>
        <begin position="186"/>
        <end position="399"/>
    </location>
</feature>
<dbReference type="InterPro" id="IPR050351">
    <property type="entry name" value="BphY/WalK/GraS-like"/>
</dbReference>
<dbReference type="Gene3D" id="3.30.565.10">
    <property type="entry name" value="Histidine kinase-like ATPase, C-terminal domain"/>
    <property type="match status" value="1"/>
</dbReference>
<sequence length="400" mass="44691">MISFKSWDSQSQDLLLNFNKQLFSETVMYLSEIIDFMNSNIKQILGIIANSPQGIAIYDNADLNIRFANPAMLTVWDKSTDIVGQGFAEVFPNFTEQGFTDLLLNVWHSGVTYRATAYPAEISVGGITETKYFDFEYQAILDKDGNTVAILHTSTDVTARKKALQLLEEKDSLMSFNKELELLTSNLSHDLKNPLGVIKMGAQFMRSKTNMPSTEIHKWCDAILASIGSMESILNHTLRVNEVRRYENSPDYVAMGEIIAQICMEAKNSLDAPKAKFDIGELQPVYGDESLVQQLFYSIIGNAVRYTTNEESPSISIDSAIKDGHTIYQIQDNGIGIPSEELDNLFELFYRGSNARDFEGTGVGLSLVSKILKRLQGSIQIDSELGKGTHVTLTFPMPKR</sequence>
<evidence type="ECO:0000256" key="3">
    <source>
        <dbReference type="ARBA" id="ARBA00022553"/>
    </source>
</evidence>
<dbReference type="SMART" id="SM00387">
    <property type="entry name" value="HATPase_c"/>
    <property type="match status" value="1"/>
</dbReference>
<dbReference type="InterPro" id="IPR036890">
    <property type="entry name" value="HATPase_C_sf"/>
</dbReference>
<evidence type="ECO:0000313" key="7">
    <source>
        <dbReference type="EMBL" id="MFD2965961.1"/>
    </source>
</evidence>
<dbReference type="InterPro" id="IPR003661">
    <property type="entry name" value="HisK_dim/P_dom"/>
</dbReference>
<dbReference type="PRINTS" id="PR00344">
    <property type="entry name" value="BCTRLSENSOR"/>
</dbReference>
<organism evidence="7 8">
    <name type="scientific">Sphingobacterium bambusae</name>
    <dbReference type="NCBI Taxonomy" id="662858"/>
    <lineage>
        <taxon>Bacteria</taxon>
        <taxon>Pseudomonadati</taxon>
        <taxon>Bacteroidota</taxon>
        <taxon>Sphingobacteriia</taxon>
        <taxon>Sphingobacteriales</taxon>
        <taxon>Sphingobacteriaceae</taxon>
        <taxon>Sphingobacterium</taxon>
    </lineage>
</organism>
<dbReference type="EC" id="2.7.13.3" evidence="2"/>
<dbReference type="SMART" id="SM00388">
    <property type="entry name" value="HisKA"/>
    <property type="match status" value="1"/>
</dbReference>
<dbReference type="CDD" id="cd00082">
    <property type="entry name" value="HisKA"/>
    <property type="match status" value="1"/>
</dbReference>
<keyword evidence="5" id="KW-0418">Kinase</keyword>
<evidence type="ECO:0000259" key="6">
    <source>
        <dbReference type="PROSITE" id="PS50109"/>
    </source>
</evidence>
<comment type="catalytic activity">
    <reaction evidence="1">
        <text>ATP + protein L-histidine = ADP + protein N-phospho-L-histidine.</text>
        <dbReference type="EC" id="2.7.13.3"/>
    </reaction>
</comment>
<dbReference type="Gene3D" id="3.30.450.20">
    <property type="entry name" value="PAS domain"/>
    <property type="match status" value="1"/>
</dbReference>
<evidence type="ECO:0000256" key="2">
    <source>
        <dbReference type="ARBA" id="ARBA00012438"/>
    </source>
</evidence>
<dbReference type="InterPro" id="IPR004358">
    <property type="entry name" value="Sig_transdc_His_kin-like_C"/>
</dbReference>
<dbReference type="InterPro" id="IPR005467">
    <property type="entry name" value="His_kinase_dom"/>
</dbReference>
<dbReference type="SUPFAM" id="SSF47384">
    <property type="entry name" value="Homodimeric domain of signal transducing histidine kinase"/>
    <property type="match status" value="1"/>
</dbReference>
<dbReference type="Pfam" id="PF02518">
    <property type="entry name" value="HATPase_c"/>
    <property type="match status" value="1"/>
</dbReference>
<accession>A0ABW6B952</accession>
<name>A0ABW6B952_9SPHI</name>
<dbReference type="PANTHER" id="PTHR42878:SF13">
    <property type="entry name" value="HISTIDINE KINASE"/>
    <property type="match status" value="1"/>
</dbReference>
<keyword evidence="8" id="KW-1185">Reference proteome</keyword>
<dbReference type="InterPro" id="IPR003594">
    <property type="entry name" value="HATPase_dom"/>
</dbReference>
<dbReference type="Proteomes" id="UP001597525">
    <property type="component" value="Unassembled WGS sequence"/>
</dbReference>
<dbReference type="InterPro" id="IPR013656">
    <property type="entry name" value="PAS_4"/>
</dbReference>
<dbReference type="Pfam" id="PF00512">
    <property type="entry name" value="HisKA"/>
    <property type="match status" value="1"/>
</dbReference>
<evidence type="ECO:0000313" key="8">
    <source>
        <dbReference type="Proteomes" id="UP001597525"/>
    </source>
</evidence>
<comment type="caution">
    <text evidence="7">The sequence shown here is derived from an EMBL/GenBank/DDBJ whole genome shotgun (WGS) entry which is preliminary data.</text>
</comment>